<comment type="caution">
    <text evidence="2">The sequence shown here is derived from an EMBL/GenBank/DDBJ whole genome shotgun (WGS) entry which is preliminary data.</text>
</comment>
<proteinExistence type="predicted"/>
<sequence>MQSRNLPTFCSSLGKQENDKSSPVPETSSRRGRIYDNFFNPENFADNHGSTEGSDEPIYSDAGSSTLKPSRVDDQFLDFSVHKNMTSFQA</sequence>
<evidence type="ECO:0000313" key="2">
    <source>
        <dbReference type="EMBL" id="GIX84004.1"/>
    </source>
</evidence>
<reference evidence="2 3" key="1">
    <citation type="submission" date="2021-06" db="EMBL/GenBank/DDBJ databases">
        <title>Caerostris extrusa draft genome.</title>
        <authorList>
            <person name="Kono N."/>
            <person name="Arakawa K."/>
        </authorList>
    </citation>
    <scope>NUCLEOTIDE SEQUENCE [LARGE SCALE GENOMIC DNA]</scope>
</reference>
<evidence type="ECO:0000256" key="1">
    <source>
        <dbReference type="SAM" id="MobiDB-lite"/>
    </source>
</evidence>
<dbReference type="EMBL" id="BPLR01003389">
    <property type="protein sequence ID" value="GIX84004.1"/>
    <property type="molecule type" value="Genomic_DNA"/>
</dbReference>
<keyword evidence="3" id="KW-1185">Reference proteome</keyword>
<protein>
    <submittedName>
        <fullName evidence="2">Uncharacterized protein</fullName>
    </submittedName>
</protein>
<dbReference type="Proteomes" id="UP001054945">
    <property type="component" value="Unassembled WGS sequence"/>
</dbReference>
<dbReference type="AlphaFoldDB" id="A0AAV4NI47"/>
<feature type="region of interest" description="Disordered" evidence="1">
    <location>
        <begin position="1"/>
        <end position="67"/>
    </location>
</feature>
<feature type="compositionally biased region" description="Polar residues" evidence="1">
    <location>
        <begin position="1"/>
        <end position="15"/>
    </location>
</feature>
<evidence type="ECO:0000313" key="3">
    <source>
        <dbReference type="Proteomes" id="UP001054945"/>
    </source>
</evidence>
<gene>
    <name evidence="2" type="ORF">CEXT_376301</name>
</gene>
<accession>A0AAV4NI47</accession>
<name>A0AAV4NI47_CAEEX</name>
<organism evidence="2 3">
    <name type="scientific">Caerostris extrusa</name>
    <name type="common">Bark spider</name>
    <name type="synonym">Caerostris bankana</name>
    <dbReference type="NCBI Taxonomy" id="172846"/>
    <lineage>
        <taxon>Eukaryota</taxon>
        <taxon>Metazoa</taxon>
        <taxon>Ecdysozoa</taxon>
        <taxon>Arthropoda</taxon>
        <taxon>Chelicerata</taxon>
        <taxon>Arachnida</taxon>
        <taxon>Araneae</taxon>
        <taxon>Araneomorphae</taxon>
        <taxon>Entelegynae</taxon>
        <taxon>Araneoidea</taxon>
        <taxon>Araneidae</taxon>
        <taxon>Caerostris</taxon>
    </lineage>
</organism>